<protein>
    <recommendedName>
        <fullName evidence="2">HTH luxR-type domain-containing protein</fullName>
    </recommendedName>
</protein>
<proteinExistence type="predicted"/>
<name>A0ABN3ED89_9ACTN</name>
<dbReference type="Gene3D" id="1.10.10.10">
    <property type="entry name" value="Winged helix-like DNA-binding domain superfamily/Winged helix DNA-binding domain"/>
    <property type="match status" value="2"/>
</dbReference>
<dbReference type="InterPro" id="IPR039420">
    <property type="entry name" value="WalR-like"/>
</dbReference>
<dbReference type="PROSITE" id="PS50043">
    <property type="entry name" value="HTH_LUXR_2"/>
    <property type="match status" value="1"/>
</dbReference>
<dbReference type="InterPro" id="IPR036388">
    <property type="entry name" value="WH-like_DNA-bd_sf"/>
</dbReference>
<gene>
    <name evidence="3" type="ORF">GCM10010430_43710</name>
</gene>
<dbReference type="Pfam" id="PF00196">
    <property type="entry name" value="GerE"/>
    <property type="match status" value="1"/>
</dbReference>
<dbReference type="EMBL" id="BAAATR010000020">
    <property type="protein sequence ID" value="GAA2255168.1"/>
    <property type="molecule type" value="Genomic_DNA"/>
</dbReference>
<accession>A0ABN3ED89</accession>
<dbReference type="RefSeq" id="WP_344638151.1">
    <property type="nucleotide sequence ID" value="NZ_BAAATR010000020.1"/>
</dbReference>
<sequence length="174" mass="18014">MPAALPDKPDLSDAEVLLLRQVAGGHLNAAVSRATGIAEAAVGPAITALTFKLGTPHRHRAAALGVGWGWVRVEDVPVSNPTSLPLPLRQQEVLAGLVAGEEPKATAERLGLSEKTVRTYIQKILRTLGVRSRQQAAALAVLSGIVSLSILGDGWPDTTLGKADDPAAQLAGVS</sequence>
<feature type="domain" description="HTH luxR-type" evidence="2">
    <location>
        <begin position="81"/>
        <end position="144"/>
    </location>
</feature>
<evidence type="ECO:0000259" key="2">
    <source>
        <dbReference type="PROSITE" id="PS50043"/>
    </source>
</evidence>
<comment type="caution">
    <text evidence="3">The sequence shown here is derived from an EMBL/GenBank/DDBJ whole genome shotgun (WGS) entry which is preliminary data.</text>
</comment>
<dbReference type="SUPFAM" id="SSF46894">
    <property type="entry name" value="C-terminal effector domain of the bipartite response regulators"/>
    <property type="match status" value="2"/>
</dbReference>
<dbReference type="PANTHER" id="PTHR43214">
    <property type="entry name" value="TWO-COMPONENT RESPONSE REGULATOR"/>
    <property type="match status" value="1"/>
</dbReference>
<keyword evidence="1" id="KW-0238">DNA-binding</keyword>
<evidence type="ECO:0000313" key="4">
    <source>
        <dbReference type="Proteomes" id="UP001500305"/>
    </source>
</evidence>
<keyword evidence="4" id="KW-1185">Reference proteome</keyword>
<organism evidence="3 4">
    <name type="scientific">Kitasatospora cystarginea</name>
    <dbReference type="NCBI Taxonomy" id="58350"/>
    <lineage>
        <taxon>Bacteria</taxon>
        <taxon>Bacillati</taxon>
        <taxon>Actinomycetota</taxon>
        <taxon>Actinomycetes</taxon>
        <taxon>Kitasatosporales</taxon>
        <taxon>Streptomycetaceae</taxon>
        <taxon>Kitasatospora</taxon>
    </lineage>
</organism>
<evidence type="ECO:0000313" key="3">
    <source>
        <dbReference type="EMBL" id="GAA2255168.1"/>
    </source>
</evidence>
<dbReference type="PRINTS" id="PR00038">
    <property type="entry name" value="HTHLUXR"/>
</dbReference>
<dbReference type="InterPro" id="IPR016032">
    <property type="entry name" value="Sig_transdc_resp-reg_C-effctor"/>
</dbReference>
<dbReference type="CDD" id="cd06170">
    <property type="entry name" value="LuxR_C_like"/>
    <property type="match status" value="1"/>
</dbReference>
<dbReference type="SMART" id="SM00421">
    <property type="entry name" value="HTH_LUXR"/>
    <property type="match status" value="2"/>
</dbReference>
<dbReference type="InterPro" id="IPR000792">
    <property type="entry name" value="Tscrpt_reg_LuxR_C"/>
</dbReference>
<reference evidence="3 4" key="1">
    <citation type="journal article" date="2019" name="Int. J. Syst. Evol. Microbiol.">
        <title>The Global Catalogue of Microorganisms (GCM) 10K type strain sequencing project: providing services to taxonomists for standard genome sequencing and annotation.</title>
        <authorList>
            <consortium name="The Broad Institute Genomics Platform"/>
            <consortium name="The Broad Institute Genome Sequencing Center for Infectious Disease"/>
            <person name="Wu L."/>
            <person name="Ma J."/>
        </authorList>
    </citation>
    <scope>NUCLEOTIDE SEQUENCE [LARGE SCALE GENOMIC DNA]</scope>
    <source>
        <strain evidence="3 4">JCM 7356</strain>
    </source>
</reference>
<dbReference type="Proteomes" id="UP001500305">
    <property type="component" value="Unassembled WGS sequence"/>
</dbReference>
<evidence type="ECO:0000256" key="1">
    <source>
        <dbReference type="ARBA" id="ARBA00023125"/>
    </source>
</evidence>